<evidence type="ECO:0000256" key="5">
    <source>
        <dbReference type="ARBA" id="ARBA00022723"/>
    </source>
</evidence>
<dbReference type="GO" id="GO:0003677">
    <property type="term" value="F:DNA binding"/>
    <property type="evidence" value="ECO:0007669"/>
    <property type="project" value="UniProtKB-KW"/>
</dbReference>
<keyword evidence="10" id="KW-0238">DNA-binding</keyword>
<evidence type="ECO:0000256" key="1">
    <source>
        <dbReference type="ARBA" id="ARBA00000185"/>
    </source>
</evidence>
<dbReference type="InterPro" id="IPR001241">
    <property type="entry name" value="Topo_IIA"/>
</dbReference>
<sequence length="757" mass="86523">PEGLHHLVYELVDNSIDEALEGYCSRIVITIHRDNSITCEDNGRGIPVELHKEENIPALEVVLTKLHAGGKFDKDSYMYSAGLHGVGLSVVNALSEYLEVEVRREGKVYFQRYEAGNKINELKVIGDTDKKGTKILFRPDENIFESVEFSYETIAHRMREISFLNNGIHITVIDEKKGRRHDFKHEGGIRAFVKYLNTNKTVLFEEPVYVVSTKQPLDYIETAIQYNDGYNENIYSFVNNVNTQEGGTHVAGFRSALTRSINNFITVNFSQKIKENISGDDLREGLVVVVSIKIQNPQFEGQTKTKLGNSEIKGLVESVLNEKLTEYFELNPDIAKIIINKALEAKKAREAAKKAKELVKTKSLLESGVLPGKLADCQESDPSACEIYIVEGDSAGGSAKQGRNRKIQAILPLKGKILNVEKSRQEKVLTNQEIKSLYLALGINSDNIERLRYHKVIIMTDADVDGSHIRTLLLTLFYRKMPELITNGYLYIAQPPLYKIKHGQKEIYAKDEDEFDRLIIQRSMEKITCYVGSGLVDPDKLKNSVEIIKSMERFFREMEAAGVTKQLMLGLLESDIYRREDFETEERLEKLKGRLEGRGYKIYVVKDREYNLLSLQVSDDTKPEQPPVTIDYELCCRADYKKYYTAYRQVRIFYEQPLKITDGNREEYLANPEELLQYMSNKGKEGITIQRYKGLGEMNPEQLWATTMDPDRRTIIKVSIEDAVEADQVFTVLMGNNIETRRIFIEENALSVKNLDI</sequence>
<dbReference type="PANTHER" id="PTHR45866:SF1">
    <property type="entry name" value="DNA GYRASE SUBUNIT B, MITOCHONDRIAL"/>
    <property type="match status" value="1"/>
</dbReference>
<dbReference type="EMBL" id="JAAYEE010000020">
    <property type="protein sequence ID" value="NLW34071.1"/>
    <property type="molecule type" value="Genomic_DNA"/>
</dbReference>
<comment type="caution">
    <text evidence="13">The sequence shown here is derived from an EMBL/GenBank/DDBJ whole genome shotgun (WGS) entry which is preliminary data.</text>
</comment>
<dbReference type="InterPro" id="IPR013760">
    <property type="entry name" value="Topo_IIA-like_dom_sf"/>
</dbReference>
<dbReference type="Proteomes" id="UP000777265">
    <property type="component" value="Unassembled WGS sequence"/>
</dbReference>
<dbReference type="SMART" id="SM00387">
    <property type="entry name" value="HATPase_c"/>
    <property type="match status" value="1"/>
</dbReference>
<dbReference type="CDD" id="cd16928">
    <property type="entry name" value="HATPase_GyrB-like"/>
    <property type="match status" value="1"/>
</dbReference>
<dbReference type="SUPFAM" id="SSF56719">
    <property type="entry name" value="Type II DNA topoisomerase"/>
    <property type="match status" value="2"/>
</dbReference>
<evidence type="ECO:0000313" key="14">
    <source>
        <dbReference type="Proteomes" id="UP000777265"/>
    </source>
</evidence>
<dbReference type="InterPro" id="IPR002288">
    <property type="entry name" value="DNA_gyrase_B_C"/>
</dbReference>
<evidence type="ECO:0000256" key="3">
    <source>
        <dbReference type="ARBA" id="ARBA00010708"/>
    </source>
</evidence>
<dbReference type="InterPro" id="IPR011557">
    <property type="entry name" value="GyrB"/>
</dbReference>
<keyword evidence="6" id="KW-0547">Nucleotide-binding</keyword>
<dbReference type="GO" id="GO:0005694">
    <property type="term" value="C:chromosome"/>
    <property type="evidence" value="ECO:0007669"/>
    <property type="project" value="InterPro"/>
</dbReference>
<dbReference type="InterPro" id="IPR003594">
    <property type="entry name" value="HATPase_dom"/>
</dbReference>
<proteinExistence type="inferred from homology"/>
<dbReference type="SUPFAM" id="SSF55874">
    <property type="entry name" value="ATPase domain of HSP90 chaperone/DNA topoisomerase II/histidine kinase"/>
    <property type="match status" value="1"/>
</dbReference>
<dbReference type="SMART" id="SM00433">
    <property type="entry name" value="TOP2c"/>
    <property type="match status" value="1"/>
</dbReference>
<dbReference type="CDD" id="cd00822">
    <property type="entry name" value="TopoII_Trans_DNA_gyrase"/>
    <property type="match status" value="1"/>
</dbReference>
<keyword evidence="9" id="KW-0799">Topoisomerase</keyword>
<dbReference type="PRINTS" id="PR01159">
    <property type="entry name" value="DNAGYRASEB"/>
</dbReference>
<accession>A0A971M1Y1</accession>
<evidence type="ECO:0000256" key="4">
    <source>
        <dbReference type="ARBA" id="ARBA00012895"/>
    </source>
</evidence>
<evidence type="ECO:0000259" key="12">
    <source>
        <dbReference type="PROSITE" id="PS50880"/>
    </source>
</evidence>
<dbReference type="GO" id="GO:0006265">
    <property type="term" value="P:DNA topological change"/>
    <property type="evidence" value="ECO:0007669"/>
    <property type="project" value="InterPro"/>
</dbReference>
<dbReference type="FunFam" id="3.30.230.10:FF:000005">
    <property type="entry name" value="DNA gyrase subunit B"/>
    <property type="match status" value="1"/>
</dbReference>
<evidence type="ECO:0000256" key="10">
    <source>
        <dbReference type="ARBA" id="ARBA00023125"/>
    </source>
</evidence>
<evidence type="ECO:0000256" key="2">
    <source>
        <dbReference type="ARBA" id="ARBA00001946"/>
    </source>
</evidence>
<comment type="similarity">
    <text evidence="3">Belongs to the type II topoisomerase GyrB family.</text>
</comment>
<dbReference type="InterPro" id="IPR013759">
    <property type="entry name" value="Topo_IIA_B_C"/>
</dbReference>
<name>A0A971M1Y1_9BACT</name>
<dbReference type="Pfam" id="PF00986">
    <property type="entry name" value="DNA_gyraseB_C"/>
    <property type="match status" value="1"/>
</dbReference>
<reference evidence="13" key="1">
    <citation type="journal article" date="2020" name="Biotechnol. Biofuels">
        <title>New insights from the biogas microbiome by comprehensive genome-resolved metagenomics of nearly 1600 species originating from multiple anaerobic digesters.</title>
        <authorList>
            <person name="Campanaro S."/>
            <person name="Treu L."/>
            <person name="Rodriguez-R L.M."/>
            <person name="Kovalovszki A."/>
            <person name="Ziels R.M."/>
            <person name="Maus I."/>
            <person name="Zhu X."/>
            <person name="Kougias P.G."/>
            <person name="Basile A."/>
            <person name="Luo G."/>
            <person name="Schluter A."/>
            <person name="Konstantinidis K.T."/>
            <person name="Angelidaki I."/>
        </authorList>
    </citation>
    <scope>NUCLEOTIDE SEQUENCE</scope>
    <source>
        <strain evidence="13">AS06rmzACSIP_7</strain>
    </source>
</reference>
<dbReference type="PANTHER" id="PTHR45866">
    <property type="entry name" value="DNA GYRASE/TOPOISOMERASE SUBUNIT B"/>
    <property type="match status" value="1"/>
</dbReference>
<feature type="domain" description="Toprim" evidence="12">
    <location>
        <begin position="385"/>
        <end position="496"/>
    </location>
</feature>
<dbReference type="InterPro" id="IPR020568">
    <property type="entry name" value="Ribosomal_Su5_D2-typ_SF"/>
</dbReference>
<dbReference type="NCBIfam" id="TIGR01059">
    <property type="entry name" value="gyrB"/>
    <property type="match status" value="1"/>
</dbReference>
<protein>
    <recommendedName>
        <fullName evidence="4">DNA topoisomerase (ATP-hydrolyzing)</fullName>
        <ecNumber evidence="4">5.6.2.2</ecNumber>
    </recommendedName>
</protein>
<dbReference type="GO" id="GO:0003918">
    <property type="term" value="F:DNA topoisomerase type II (double strand cut, ATP-hydrolyzing) activity"/>
    <property type="evidence" value="ECO:0007669"/>
    <property type="project" value="UniProtKB-EC"/>
</dbReference>
<dbReference type="InterPro" id="IPR000565">
    <property type="entry name" value="Topo_IIA_B"/>
</dbReference>
<keyword evidence="11" id="KW-0413">Isomerase</keyword>
<gene>
    <name evidence="13" type="primary">gyrB</name>
    <name evidence="13" type="ORF">GXY80_01115</name>
</gene>
<dbReference type="Pfam" id="PF01751">
    <property type="entry name" value="Toprim"/>
    <property type="match status" value="1"/>
</dbReference>
<dbReference type="NCBIfam" id="NF011501">
    <property type="entry name" value="PRK14939.1"/>
    <property type="match status" value="1"/>
</dbReference>
<evidence type="ECO:0000313" key="13">
    <source>
        <dbReference type="EMBL" id="NLW34071.1"/>
    </source>
</evidence>
<keyword evidence="7" id="KW-0067">ATP-binding</keyword>
<evidence type="ECO:0000256" key="11">
    <source>
        <dbReference type="ARBA" id="ARBA00023235"/>
    </source>
</evidence>
<evidence type="ECO:0000256" key="9">
    <source>
        <dbReference type="ARBA" id="ARBA00023029"/>
    </source>
</evidence>
<dbReference type="InterPro" id="IPR036890">
    <property type="entry name" value="HATPase_C_sf"/>
</dbReference>
<comment type="cofactor">
    <cofactor evidence="2">
        <name>Mg(2+)</name>
        <dbReference type="ChEBI" id="CHEBI:18420"/>
    </cofactor>
</comment>
<dbReference type="PROSITE" id="PS00177">
    <property type="entry name" value="TOPOISOMERASE_II"/>
    <property type="match status" value="1"/>
</dbReference>
<dbReference type="InterPro" id="IPR014721">
    <property type="entry name" value="Ribsml_uS5_D2-typ_fold_subgr"/>
</dbReference>
<dbReference type="Gene3D" id="3.30.230.10">
    <property type="match status" value="1"/>
</dbReference>
<feature type="non-terminal residue" evidence="13">
    <location>
        <position position="1"/>
    </location>
</feature>
<dbReference type="GO" id="GO:0005524">
    <property type="term" value="F:ATP binding"/>
    <property type="evidence" value="ECO:0007669"/>
    <property type="project" value="UniProtKB-KW"/>
</dbReference>
<evidence type="ECO:0000256" key="7">
    <source>
        <dbReference type="ARBA" id="ARBA00022840"/>
    </source>
</evidence>
<dbReference type="AlphaFoldDB" id="A0A971M1Y1"/>
<organism evidence="13 14">
    <name type="scientific">Syntrophorhabdus aromaticivorans</name>
    <dbReference type="NCBI Taxonomy" id="328301"/>
    <lineage>
        <taxon>Bacteria</taxon>
        <taxon>Pseudomonadati</taxon>
        <taxon>Thermodesulfobacteriota</taxon>
        <taxon>Syntrophorhabdia</taxon>
        <taxon>Syntrophorhabdales</taxon>
        <taxon>Syntrophorhabdaceae</taxon>
        <taxon>Syntrophorhabdus</taxon>
    </lineage>
</organism>
<dbReference type="Pfam" id="PF00204">
    <property type="entry name" value="DNA_gyraseB"/>
    <property type="match status" value="1"/>
</dbReference>
<evidence type="ECO:0000256" key="6">
    <source>
        <dbReference type="ARBA" id="ARBA00022741"/>
    </source>
</evidence>
<comment type="catalytic activity">
    <reaction evidence="1">
        <text>ATP-dependent breakage, passage and rejoining of double-stranded DNA.</text>
        <dbReference type="EC" id="5.6.2.2"/>
    </reaction>
</comment>
<dbReference type="FunFam" id="3.40.50.670:FF:000001">
    <property type="entry name" value="DNA topoisomerase 2"/>
    <property type="match status" value="1"/>
</dbReference>
<dbReference type="Pfam" id="PF02518">
    <property type="entry name" value="HATPase_c"/>
    <property type="match status" value="1"/>
</dbReference>
<dbReference type="EC" id="5.6.2.2" evidence="4"/>
<evidence type="ECO:0000256" key="8">
    <source>
        <dbReference type="ARBA" id="ARBA00022842"/>
    </source>
</evidence>
<keyword evidence="8" id="KW-0460">Magnesium</keyword>
<dbReference type="InterPro" id="IPR013506">
    <property type="entry name" value="Topo_IIA_bsu_dom2"/>
</dbReference>
<dbReference type="PROSITE" id="PS50880">
    <property type="entry name" value="TOPRIM"/>
    <property type="match status" value="1"/>
</dbReference>
<dbReference type="Gene3D" id="3.30.565.10">
    <property type="entry name" value="Histidine kinase-like ATPase, C-terminal domain"/>
    <property type="match status" value="1"/>
</dbReference>
<dbReference type="NCBIfam" id="NF004189">
    <property type="entry name" value="PRK05644.1"/>
    <property type="match status" value="1"/>
</dbReference>
<dbReference type="GO" id="GO:0046872">
    <property type="term" value="F:metal ion binding"/>
    <property type="evidence" value="ECO:0007669"/>
    <property type="project" value="UniProtKB-KW"/>
</dbReference>
<reference evidence="13" key="2">
    <citation type="submission" date="2020-01" db="EMBL/GenBank/DDBJ databases">
        <authorList>
            <person name="Campanaro S."/>
        </authorList>
    </citation>
    <scope>NUCLEOTIDE SEQUENCE</scope>
    <source>
        <strain evidence="13">AS06rmzACSIP_7</strain>
    </source>
</reference>
<dbReference type="HAMAP" id="MF_01898">
    <property type="entry name" value="GyrB"/>
    <property type="match status" value="1"/>
</dbReference>
<keyword evidence="5" id="KW-0479">Metal-binding</keyword>
<dbReference type="PRINTS" id="PR00418">
    <property type="entry name" value="TPI2FAMILY"/>
</dbReference>
<dbReference type="InterPro" id="IPR018522">
    <property type="entry name" value="TopoIIA_CS"/>
</dbReference>
<dbReference type="SUPFAM" id="SSF54211">
    <property type="entry name" value="Ribosomal protein S5 domain 2-like"/>
    <property type="match status" value="1"/>
</dbReference>
<dbReference type="Gene3D" id="3.40.50.670">
    <property type="match status" value="2"/>
</dbReference>
<dbReference type="InterPro" id="IPR006171">
    <property type="entry name" value="TOPRIM_dom"/>
</dbReference>